<accession>A0A238ZUW8</accession>
<dbReference type="CDD" id="cd05121">
    <property type="entry name" value="ABC1_ADCK3-like"/>
    <property type="match status" value="1"/>
</dbReference>
<name>A0A238ZUW8_9BACT</name>
<dbReference type="GO" id="GO:0005524">
    <property type="term" value="F:ATP binding"/>
    <property type="evidence" value="ECO:0007669"/>
    <property type="project" value="InterPro"/>
</dbReference>
<reference evidence="4" key="1">
    <citation type="submission" date="2017-06" db="EMBL/GenBank/DDBJ databases">
        <authorList>
            <person name="Varghese N."/>
            <person name="Submissions S."/>
        </authorList>
    </citation>
    <scope>NUCLEOTIDE SEQUENCE [LARGE SCALE GENOMIC DNA]</scope>
    <source>
        <strain evidence="4">DSM 15668</strain>
    </source>
</reference>
<evidence type="ECO:0000313" key="4">
    <source>
        <dbReference type="Proteomes" id="UP000198405"/>
    </source>
</evidence>
<dbReference type="InterPro" id="IPR050154">
    <property type="entry name" value="UbiB_kinase"/>
</dbReference>
<dbReference type="SMART" id="SM00220">
    <property type="entry name" value="S_TKc"/>
    <property type="match status" value="1"/>
</dbReference>
<dbReference type="SUPFAM" id="SSF56112">
    <property type="entry name" value="Protein kinase-like (PK-like)"/>
    <property type="match status" value="1"/>
</dbReference>
<dbReference type="EMBL" id="FZOB01000012">
    <property type="protein sequence ID" value="SNR86922.1"/>
    <property type="molecule type" value="Genomic_DNA"/>
</dbReference>
<dbReference type="PANTHER" id="PTHR10566">
    <property type="entry name" value="CHAPERONE-ACTIVITY OF BC1 COMPLEX CABC1 -RELATED"/>
    <property type="match status" value="1"/>
</dbReference>
<comment type="similarity">
    <text evidence="1">Belongs to the protein kinase superfamily. ADCK protein kinase family.</text>
</comment>
<evidence type="ECO:0000256" key="1">
    <source>
        <dbReference type="ARBA" id="ARBA00009670"/>
    </source>
</evidence>
<gene>
    <name evidence="3" type="ORF">SAMN06265340_11219</name>
</gene>
<dbReference type="Gene3D" id="1.10.510.10">
    <property type="entry name" value="Transferase(Phosphotransferase) domain 1"/>
    <property type="match status" value="1"/>
</dbReference>
<evidence type="ECO:0000259" key="2">
    <source>
        <dbReference type="PROSITE" id="PS50011"/>
    </source>
</evidence>
<dbReference type="InterPro" id="IPR000719">
    <property type="entry name" value="Prot_kinase_dom"/>
</dbReference>
<dbReference type="Proteomes" id="UP000198405">
    <property type="component" value="Unassembled WGS sequence"/>
</dbReference>
<dbReference type="InterPro" id="IPR011009">
    <property type="entry name" value="Kinase-like_dom_sf"/>
</dbReference>
<protein>
    <submittedName>
        <fullName evidence="3">2-octaprenylphenol hydroxylase</fullName>
    </submittedName>
</protein>
<dbReference type="Pfam" id="PF03109">
    <property type="entry name" value="ABC1"/>
    <property type="match status" value="1"/>
</dbReference>
<dbReference type="PANTHER" id="PTHR10566:SF113">
    <property type="entry name" value="PROTEIN ACTIVITY OF BC1 COMPLEX KINASE 7, CHLOROPLASTIC"/>
    <property type="match status" value="1"/>
</dbReference>
<proteinExistence type="inferred from homology"/>
<dbReference type="PROSITE" id="PS50011">
    <property type="entry name" value="PROTEIN_KINASE_DOM"/>
    <property type="match status" value="1"/>
</dbReference>
<keyword evidence="4" id="KW-1185">Reference proteome</keyword>
<dbReference type="Gene3D" id="3.30.200.20">
    <property type="entry name" value="Phosphorylase Kinase, domain 1"/>
    <property type="match status" value="2"/>
</dbReference>
<organism evidence="3 4">
    <name type="scientific">Desulfurobacterium atlanticum</name>
    <dbReference type="NCBI Taxonomy" id="240169"/>
    <lineage>
        <taxon>Bacteria</taxon>
        <taxon>Pseudomonadati</taxon>
        <taxon>Aquificota</taxon>
        <taxon>Aquificia</taxon>
        <taxon>Desulfurobacteriales</taxon>
        <taxon>Desulfurobacteriaceae</taxon>
        <taxon>Desulfurobacterium</taxon>
    </lineage>
</organism>
<evidence type="ECO:0000313" key="3">
    <source>
        <dbReference type="EMBL" id="SNR86922.1"/>
    </source>
</evidence>
<sequence>MISIGERNKRLRDILGALFYCSYEYLSERVPSVFLRAGKLFFRKWKFLLDYPPPERLRVALETLGPTYIKIGQMLSTRVDVFSEEFIKELEKLQDKVPPAPTEEILSVLGDIRDEFLEFSEEPIGSGSIAQVHTAVLKSGEKVAVKVIKPGVEKHIKKDITILKLLVNKLAGFVKPLRDYRVPSIVEEFERVLLDEFDLTKEASYMEMFRQFAVEKEPRLVIPEVYWDYTNRNVLVSEFIEGTKLTDVKNLEKFDRRKLAEDFVIVVNRQIFELSVFHGDLHPGNIFVLDDGRLAFVDFGIIGRLCPDTFSAFFMFSYAVMKKDVDLIIEALKMVGAVGKDVNEQLLKRELLIFLDKYYNRPLSKIDAEKFFYEELAITKQFNLVLPEELLVLLKTVTHTESVARIIYPEFTLPPVLQPYLKKLIPKFLLDDFRRRTMKTAVSYTSFMQRLPSLIESKLTEKEKKDYFPLLESAFLLGGACVLSFKPLLLPLYLAGAGAYIFFKKGEG</sequence>
<dbReference type="RefSeq" id="WP_245807366.1">
    <property type="nucleotide sequence ID" value="NZ_FZOB01000012.1"/>
</dbReference>
<dbReference type="AlphaFoldDB" id="A0A238ZUW8"/>
<dbReference type="GO" id="GO:0004672">
    <property type="term" value="F:protein kinase activity"/>
    <property type="evidence" value="ECO:0007669"/>
    <property type="project" value="InterPro"/>
</dbReference>
<feature type="domain" description="Protein kinase" evidence="2">
    <location>
        <begin position="118"/>
        <end position="448"/>
    </location>
</feature>
<dbReference type="InterPro" id="IPR004147">
    <property type="entry name" value="ABC1_dom"/>
</dbReference>